<dbReference type="EMBL" id="FXXP01000001">
    <property type="protein sequence ID" value="SMX27281.1"/>
    <property type="molecule type" value="Genomic_DNA"/>
</dbReference>
<protein>
    <recommendedName>
        <fullName evidence="3">Phage DNA packaging protein, Nu1 subunit of terminase</fullName>
    </recommendedName>
</protein>
<dbReference type="AlphaFoldDB" id="A0A238J987"/>
<name>A0A238J987_9RHOB</name>
<gene>
    <name evidence="1" type="ORF">TRP8649_01384</name>
</gene>
<evidence type="ECO:0008006" key="3">
    <source>
        <dbReference type="Google" id="ProtNLM"/>
    </source>
</evidence>
<evidence type="ECO:0000313" key="2">
    <source>
        <dbReference type="Proteomes" id="UP000225972"/>
    </source>
</evidence>
<accession>A0A238J987</accession>
<sequence length="155" mass="17113">MEEIARLLKLTPRRVQQLAEEGVIPKSARGKYKITEAVQGYIGYLQTKVQAPQGESKNALNEARVRKTVAEAEIAEMEAAKMRGDLVDADEMREALGVVVSEIRANLLRNVPTRIASRAKSERKESAIKAIAKDEISLSLRRLSETDPNDLVGVS</sequence>
<organism evidence="1 2">
    <name type="scientific">Pelagimonas phthalicica</name>
    <dbReference type="NCBI Taxonomy" id="1037362"/>
    <lineage>
        <taxon>Bacteria</taxon>
        <taxon>Pseudomonadati</taxon>
        <taxon>Pseudomonadota</taxon>
        <taxon>Alphaproteobacteria</taxon>
        <taxon>Rhodobacterales</taxon>
        <taxon>Roseobacteraceae</taxon>
        <taxon>Pelagimonas</taxon>
    </lineage>
</organism>
<reference evidence="2" key="1">
    <citation type="submission" date="2017-05" db="EMBL/GenBank/DDBJ databases">
        <authorList>
            <person name="Rodrigo-Torres L."/>
            <person name="Arahal R. D."/>
            <person name="Lucena T."/>
        </authorList>
    </citation>
    <scope>NUCLEOTIDE SEQUENCE [LARGE SCALE GENOMIC DNA]</scope>
    <source>
        <strain evidence="2">CECT 8649</strain>
    </source>
</reference>
<dbReference type="Proteomes" id="UP000225972">
    <property type="component" value="Unassembled WGS sequence"/>
</dbReference>
<proteinExistence type="predicted"/>
<evidence type="ECO:0000313" key="1">
    <source>
        <dbReference type="EMBL" id="SMX27281.1"/>
    </source>
</evidence>
<keyword evidence="2" id="KW-1185">Reference proteome</keyword>